<dbReference type="InterPro" id="IPR029063">
    <property type="entry name" value="SAM-dependent_MTases_sf"/>
</dbReference>
<organism evidence="8 9">
    <name type="scientific">Hypholoma sublateritium (strain FD-334 SS-4)</name>
    <dbReference type="NCBI Taxonomy" id="945553"/>
    <lineage>
        <taxon>Eukaryota</taxon>
        <taxon>Fungi</taxon>
        <taxon>Dikarya</taxon>
        <taxon>Basidiomycota</taxon>
        <taxon>Agaricomycotina</taxon>
        <taxon>Agaricomycetes</taxon>
        <taxon>Agaricomycetidae</taxon>
        <taxon>Agaricales</taxon>
        <taxon>Agaricineae</taxon>
        <taxon>Strophariaceae</taxon>
        <taxon>Hypholoma</taxon>
    </lineage>
</organism>
<reference evidence="9" key="1">
    <citation type="submission" date="2014-04" db="EMBL/GenBank/DDBJ databases">
        <title>Evolutionary Origins and Diversification of the Mycorrhizal Mutualists.</title>
        <authorList>
            <consortium name="DOE Joint Genome Institute"/>
            <consortium name="Mycorrhizal Genomics Consortium"/>
            <person name="Kohler A."/>
            <person name="Kuo A."/>
            <person name="Nagy L.G."/>
            <person name="Floudas D."/>
            <person name="Copeland A."/>
            <person name="Barry K.W."/>
            <person name="Cichocki N."/>
            <person name="Veneault-Fourrey C."/>
            <person name="LaButti K."/>
            <person name="Lindquist E.A."/>
            <person name="Lipzen A."/>
            <person name="Lundell T."/>
            <person name="Morin E."/>
            <person name="Murat C."/>
            <person name="Riley R."/>
            <person name="Ohm R."/>
            <person name="Sun H."/>
            <person name="Tunlid A."/>
            <person name="Henrissat B."/>
            <person name="Grigoriev I.V."/>
            <person name="Hibbett D.S."/>
            <person name="Martin F."/>
        </authorList>
    </citation>
    <scope>NUCLEOTIDE SEQUENCE [LARGE SCALE GENOMIC DNA]</scope>
    <source>
        <strain evidence="9">FD-334 SS-4</strain>
    </source>
</reference>
<keyword evidence="4 6" id="KW-0949">S-adenosyl-L-methionine</keyword>
<name>A0A0D2NCW9_HYPSF</name>
<feature type="binding site" evidence="6">
    <location>
        <position position="101"/>
    </location>
    <ligand>
        <name>S-adenosyl-L-methionine</name>
        <dbReference type="ChEBI" id="CHEBI:59789"/>
    </ligand>
</feature>
<proteinExistence type="inferred from homology"/>
<dbReference type="SUPFAM" id="SSF53335">
    <property type="entry name" value="S-adenosyl-L-methionine-dependent methyltransferases"/>
    <property type="match status" value="1"/>
</dbReference>
<dbReference type="STRING" id="945553.A0A0D2NCW9"/>
<evidence type="ECO:0000256" key="1">
    <source>
        <dbReference type="ARBA" id="ARBA00005878"/>
    </source>
</evidence>
<feature type="binding site" evidence="6">
    <location>
        <position position="70"/>
    </location>
    <ligand>
        <name>S-adenosyl-L-methionine</name>
        <dbReference type="ChEBI" id="CHEBI:59789"/>
    </ligand>
</feature>
<dbReference type="Pfam" id="PF05971">
    <property type="entry name" value="Methyltransf_10"/>
    <property type="match status" value="1"/>
</dbReference>
<dbReference type="Proteomes" id="UP000054270">
    <property type="component" value="Unassembled WGS sequence"/>
</dbReference>
<feature type="binding site" evidence="6">
    <location>
        <position position="174"/>
    </location>
    <ligand>
        <name>S-adenosyl-L-methionine</name>
        <dbReference type="ChEBI" id="CHEBI:59789"/>
    </ligand>
</feature>
<evidence type="ECO:0000256" key="4">
    <source>
        <dbReference type="ARBA" id="ARBA00022691"/>
    </source>
</evidence>
<evidence type="ECO:0000313" key="9">
    <source>
        <dbReference type="Proteomes" id="UP000054270"/>
    </source>
</evidence>
<dbReference type="OrthoDB" id="514248at2759"/>
<evidence type="ECO:0000256" key="7">
    <source>
        <dbReference type="SAM" id="MobiDB-lite"/>
    </source>
</evidence>
<sequence>MHPRNRYRNVPDFIALAESYEPLRPYVTDSRIDFKDAEAQRRLTEAIMFRDFGITLHIPLNRLCPPIPNRLNYVLWIQDIVHAHSSVLKSHPQAVRGIDIGTGASAIYPFLICKTEPGWKMVATEIDEESHSFAQKNISGNDMQSQITLSKASASGRILFPLEDNVRFEFSMCNPPFYGSAQEVADLAKEKELPPNAICTGADIEMIYPDGGEAGFVGRMVEESEQFLTQCKWYTSMLGKMSSVLAIIELLRKRTITNYAITEFVQGQTRRWAVAWSFSDTHLPDSIARISSIPPSHALYPVLPPRNTLTQPFPGCMPARLYEALAETLRTIEADGVLATEVAPRAGSHHPSFFIEAQANTWSRSARRSRRPRAEMQLQPDSHTGNTVASAGKTNPSLTCSARVIIQETDAGSPTAATSTCSVEFQWIYGKERALFESFVSHVNRKIAPKLK</sequence>
<feature type="binding site" evidence="6">
    <location>
        <position position="125"/>
    </location>
    <ligand>
        <name>S-adenosyl-L-methionine</name>
        <dbReference type="ChEBI" id="CHEBI:59789"/>
    </ligand>
</feature>
<protein>
    <recommendedName>
        <fullName evidence="10">U6 small nuclear RNA (adenine-(43)-N(6))-methyltransferase</fullName>
    </recommendedName>
</protein>
<dbReference type="EMBL" id="KN817678">
    <property type="protein sequence ID" value="KJA14451.1"/>
    <property type="molecule type" value="Genomic_DNA"/>
</dbReference>
<evidence type="ECO:0000256" key="6">
    <source>
        <dbReference type="PIRSR" id="PIRSR037350-1"/>
    </source>
</evidence>
<evidence type="ECO:0008006" key="10">
    <source>
        <dbReference type="Google" id="ProtNLM"/>
    </source>
</evidence>
<keyword evidence="9" id="KW-1185">Reference proteome</keyword>
<keyword evidence="2 5" id="KW-0489">Methyltransferase</keyword>
<dbReference type="OMA" id="HQGRYDF"/>
<evidence type="ECO:0000313" key="8">
    <source>
        <dbReference type="EMBL" id="KJA14451.1"/>
    </source>
</evidence>
<dbReference type="GO" id="GO:0070475">
    <property type="term" value="P:rRNA base methylation"/>
    <property type="evidence" value="ECO:0007669"/>
    <property type="project" value="TreeGrafter"/>
</dbReference>
<feature type="region of interest" description="Disordered" evidence="7">
    <location>
        <begin position="364"/>
        <end position="393"/>
    </location>
</feature>
<dbReference type="AlphaFoldDB" id="A0A0D2NCW9"/>
<evidence type="ECO:0000256" key="2">
    <source>
        <dbReference type="ARBA" id="ARBA00022603"/>
    </source>
</evidence>
<dbReference type="InterPro" id="IPR010286">
    <property type="entry name" value="METTL16/RlmF"/>
</dbReference>
<dbReference type="GO" id="GO:0008168">
    <property type="term" value="F:methyltransferase activity"/>
    <property type="evidence" value="ECO:0007669"/>
    <property type="project" value="UniProtKB-KW"/>
</dbReference>
<comment type="similarity">
    <text evidence="1 5">Belongs to the methyltransferase superfamily. METTL16/RlmF family.</text>
</comment>
<dbReference type="InterPro" id="IPR017182">
    <property type="entry name" value="METTL16/PsiM"/>
</dbReference>
<dbReference type="PANTHER" id="PTHR13393">
    <property type="entry name" value="SAM-DEPENDENT METHYLTRANSFERASE"/>
    <property type="match status" value="1"/>
</dbReference>
<dbReference type="CDD" id="cd02440">
    <property type="entry name" value="AdoMet_MTases"/>
    <property type="match status" value="1"/>
</dbReference>
<dbReference type="GO" id="GO:0005634">
    <property type="term" value="C:nucleus"/>
    <property type="evidence" value="ECO:0007669"/>
    <property type="project" value="TreeGrafter"/>
</dbReference>
<feature type="compositionally biased region" description="Polar residues" evidence="7">
    <location>
        <begin position="379"/>
        <end position="393"/>
    </location>
</feature>
<dbReference type="PIRSF" id="PIRSF037350">
    <property type="entry name" value="Mtase_ZK1128_prd"/>
    <property type="match status" value="1"/>
</dbReference>
<evidence type="ECO:0000256" key="5">
    <source>
        <dbReference type="PIRNR" id="PIRNR037350"/>
    </source>
</evidence>
<dbReference type="Gene3D" id="3.40.50.150">
    <property type="entry name" value="Vaccinia Virus protein VP39"/>
    <property type="match status" value="1"/>
</dbReference>
<gene>
    <name evidence="8" type="ORF">HYPSUDRAFT_173409</name>
</gene>
<dbReference type="PANTHER" id="PTHR13393:SF0">
    <property type="entry name" value="RNA N6-ADENOSINE-METHYLTRANSFERASE METTL16"/>
    <property type="match status" value="1"/>
</dbReference>
<evidence type="ECO:0000256" key="3">
    <source>
        <dbReference type="ARBA" id="ARBA00022679"/>
    </source>
</evidence>
<keyword evidence="3 5" id="KW-0808">Transferase</keyword>
<accession>A0A0D2NCW9</accession>